<comment type="caution">
    <text evidence="4">The sequence shown here is derived from an EMBL/GenBank/DDBJ whole genome shotgun (WGS) entry which is preliminary data.</text>
</comment>
<dbReference type="Gene3D" id="3.40.710.10">
    <property type="entry name" value="DD-peptidase/beta-lactamase superfamily"/>
    <property type="match status" value="1"/>
</dbReference>
<keyword evidence="1" id="KW-0472">Membrane</keyword>
<dbReference type="InterPro" id="IPR012338">
    <property type="entry name" value="Beta-lactam/transpept-like"/>
</dbReference>
<keyword evidence="5" id="KW-1185">Reference proteome</keyword>
<dbReference type="Pfam" id="PF00144">
    <property type="entry name" value="Beta-lactamase"/>
    <property type="match status" value="1"/>
</dbReference>
<evidence type="ECO:0000256" key="2">
    <source>
        <dbReference type="SAM" id="SignalP"/>
    </source>
</evidence>
<keyword evidence="1" id="KW-1133">Transmembrane helix</keyword>
<reference evidence="5" key="1">
    <citation type="journal article" date="2019" name="Int. J. Syst. Evol. Microbiol.">
        <title>The Global Catalogue of Microorganisms (GCM) 10K type strain sequencing project: providing services to taxonomists for standard genome sequencing and annotation.</title>
        <authorList>
            <consortium name="The Broad Institute Genomics Platform"/>
            <consortium name="The Broad Institute Genome Sequencing Center for Infectious Disease"/>
            <person name="Wu L."/>
            <person name="Ma J."/>
        </authorList>
    </citation>
    <scope>NUCLEOTIDE SEQUENCE [LARGE SCALE GENOMIC DNA]</scope>
    <source>
        <strain evidence="5">KCTC 12848</strain>
    </source>
</reference>
<proteinExistence type="predicted"/>
<feature type="transmembrane region" description="Helical" evidence="1">
    <location>
        <begin position="513"/>
        <end position="532"/>
    </location>
</feature>
<evidence type="ECO:0000313" key="5">
    <source>
        <dbReference type="Proteomes" id="UP001597425"/>
    </source>
</evidence>
<dbReference type="EMBL" id="JBHUJD010000001">
    <property type="protein sequence ID" value="MFD2308964.1"/>
    <property type="molecule type" value="Genomic_DNA"/>
</dbReference>
<accession>A0ABW5E6D2</accession>
<evidence type="ECO:0000256" key="1">
    <source>
        <dbReference type="SAM" id="Phobius"/>
    </source>
</evidence>
<sequence length="606" mass="66820">MTITPISRLLLAAFLWFTTTAVSAENLHTEIKKLLQQEDLVGATWSLLPGDGSVSVSAAGFSNAESREPMTRGHRVLVGSIAKVVLSTGVLRLVSEDRLSLETPIKTLLPELPLDNPWNQKHPIRVQHLLTHTAGLENIRLWQAFSLEADSDTPLRETVTRYPSQLRIHTRPGEQYLYSNLGYTLLGMVIEAVTGGRYEQYLDKNLLKPLSMHNSSFRFASQTGPDTDRHLAMGHFEKGQTQSATPLYLRPAGQFITTASDMAVFAHFLMSDGSIRGQTFIRPELLQAIGWPEGTAAERAGLAVGHGLSLAVRDRHGTVGLCHPGTTIGFRAMLCLYPEEKKAFFIAHNADSENADYERFNSVLIRHLKLDPTATIPQTTPATPASEWSGIYTLKPNGIAMFSWVDTLFNFVRIHPQGARLQLTPFQSETQLLAPVGGNLYRAQARNIPSHVFFRDSAGRRTMSNGLRTYKQIATPVLVLLWLSLGFGLAGILYICLTGILRLISGNLDHKNPLLVPLPACLALALPIPFFFNQSFLQLGDITVASLLLAVFTATLPVALLAGLTIQYRQRRYSGWGTPDTVAMLLTLQWTAVLVAEGMVPLRLWG</sequence>
<dbReference type="EC" id="3.-.-.-" evidence="4"/>
<feature type="chain" id="PRO_5046480064" evidence="2">
    <location>
        <begin position="25"/>
        <end position="606"/>
    </location>
</feature>
<keyword evidence="2" id="KW-0732">Signal</keyword>
<feature type="domain" description="Beta-lactamase-related" evidence="3">
    <location>
        <begin position="31"/>
        <end position="357"/>
    </location>
</feature>
<evidence type="ECO:0000313" key="4">
    <source>
        <dbReference type="EMBL" id="MFD2308964.1"/>
    </source>
</evidence>
<dbReference type="RefSeq" id="WP_265721843.1">
    <property type="nucleotide sequence ID" value="NZ_JAPIVK010000015.1"/>
</dbReference>
<keyword evidence="4" id="KW-0378">Hydrolase</keyword>
<feature type="signal peptide" evidence="2">
    <location>
        <begin position="1"/>
        <end position="24"/>
    </location>
</feature>
<protein>
    <submittedName>
        <fullName evidence="4">Serine hydrolase domain-containing protein</fullName>
        <ecNumber evidence="4">3.-.-.-</ecNumber>
    </submittedName>
</protein>
<dbReference type="GO" id="GO:0016787">
    <property type="term" value="F:hydrolase activity"/>
    <property type="evidence" value="ECO:0007669"/>
    <property type="project" value="UniProtKB-KW"/>
</dbReference>
<dbReference type="SUPFAM" id="SSF56601">
    <property type="entry name" value="beta-lactamase/transpeptidase-like"/>
    <property type="match status" value="1"/>
</dbReference>
<evidence type="ECO:0000259" key="3">
    <source>
        <dbReference type="Pfam" id="PF00144"/>
    </source>
</evidence>
<keyword evidence="1" id="KW-0812">Transmembrane</keyword>
<dbReference type="PANTHER" id="PTHR46825">
    <property type="entry name" value="D-ALANYL-D-ALANINE-CARBOXYPEPTIDASE/ENDOPEPTIDASE AMPH"/>
    <property type="match status" value="1"/>
</dbReference>
<dbReference type="InterPro" id="IPR001466">
    <property type="entry name" value="Beta-lactam-related"/>
</dbReference>
<name>A0ABW5E6D2_9GAMM</name>
<dbReference type="InterPro" id="IPR050491">
    <property type="entry name" value="AmpC-like"/>
</dbReference>
<feature type="transmembrane region" description="Helical" evidence="1">
    <location>
        <begin position="544"/>
        <end position="566"/>
    </location>
</feature>
<feature type="transmembrane region" description="Helical" evidence="1">
    <location>
        <begin position="477"/>
        <end position="501"/>
    </location>
</feature>
<dbReference type="PANTHER" id="PTHR46825:SF9">
    <property type="entry name" value="BETA-LACTAMASE-RELATED DOMAIN-CONTAINING PROTEIN"/>
    <property type="match status" value="1"/>
</dbReference>
<dbReference type="Proteomes" id="UP001597425">
    <property type="component" value="Unassembled WGS sequence"/>
</dbReference>
<organism evidence="4 5">
    <name type="scientific">Microbulbifer halophilus</name>
    <dbReference type="NCBI Taxonomy" id="453963"/>
    <lineage>
        <taxon>Bacteria</taxon>
        <taxon>Pseudomonadati</taxon>
        <taxon>Pseudomonadota</taxon>
        <taxon>Gammaproteobacteria</taxon>
        <taxon>Cellvibrionales</taxon>
        <taxon>Microbulbiferaceae</taxon>
        <taxon>Microbulbifer</taxon>
    </lineage>
</organism>
<gene>
    <name evidence="4" type="ORF">ACFSKX_00915</name>
</gene>